<dbReference type="Pfam" id="PF03176">
    <property type="entry name" value="MMPL"/>
    <property type="match status" value="1"/>
</dbReference>
<feature type="transmembrane region" description="Helical" evidence="7">
    <location>
        <begin position="664"/>
        <end position="683"/>
    </location>
</feature>
<keyword evidence="3 7" id="KW-0812">Transmembrane</keyword>
<name>A0A4S8N084_9ACTN</name>
<feature type="transmembrane region" description="Helical" evidence="7">
    <location>
        <begin position="609"/>
        <end position="627"/>
    </location>
</feature>
<feature type="transmembrane region" description="Helical" evidence="7">
    <location>
        <begin position="270"/>
        <end position="288"/>
    </location>
</feature>
<feature type="transmembrane region" description="Helical" evidence="7">
    <location>
        <begin position="350"/>
        <end position="369"/>
    </location>
</feature>
<protein>
    <submittedName>
        <fullName evidence="9">RND transporter</fullName>
    </submittedName>
</protein>
<dbReference type="OrthoDB" id="3609669at2"/>
<organism evidence="9 10">
    <name type="scientific">Nocardioides caeni</name>
    <dbReference type="NCBI Taxonomy" id="574700"/>
    <lineage>
        <taxon>Bacteria</taxon>
        <taxon>Bacillati</taxon>
        <taxon>Actinomycetota</taxon>
        <taxon>Actinomycetes</taxon>
        <taxon>Propionibacteriales</taxon>
        <taxon>Nocardioidaceae</taxon>
        <taxon>Nocardioides</taxon>
    </lineage>
</organism>
<dbReference type="RefSeq" id="WP_136564416.1">
    <property type="nucleotide sequence ID" value="NZ_BAABLS010000005.1"/>
</dbReference>
<evidence type="ECO:0000256" key="6">
    <source>
        <dbReference type="SAM" id="MobiDB-lite"/>
    </source>
</evidence>
<evidence type="ECO:0000313" key="10">
    <source>
        <dbReference type="Proteomes" id="UP000307087"/>
    </source>
</evidence>
<evidence type="ECO:0000256" key="7">
    <source>
        <dbReference type="SAM" id="Phobius"/>
    </source>
</evidence>
<evidence type="ECO:0000256" key="2">
    <source>
        <dbReference type="ARBA" id="ARBA00022475"/>
    </source>
</evidence>
<dbReference type="Proteomes" id="UP000307087">
    <property type="component" value="Unassembled WGS sequence"/>
</dbReference>
<feature type="transmembrane region" description="Helical" evidence="7">
    <location>
        <begin position="424"/>
        <end position="441"/>
    </location>
</feature>
<sequence>MRSSRRVLSSLRPRHLLVVVAALGALAAMIGGLARVEIETGVDEFVPRDDAVVRTTAEMAEQFGGDPVVVLMESAEPGELLRKENLPELLRLEGELAALPHVKAVYGPGTVLNQIAGQAQDLLAELGGYRDGLRARAEAEARADGRSAGEVTLAGDRAVAEFDERYGALLAQGMPGGLPTLHNQTFVNRVIFNDEGDPRPQWDFLVPRPDAVALLVRPDSSLPQSATEDLVAAVEATVSDSALTPRSSTVTGVPAVVAALGEQVRHEVPLLGGVAVLAVGAWFLLSSWTRRRLRLLPLAATLVGTGATLAMAGWAGRPLALTAVAFLPVLLGIGSDFMTYLHRGAGRRTVLAAALASAAGFAALAVAPVPAVADLGTSLAIGLVVTALVSLAVHRWGPGEPTDGPDEPVVPAARAETVGRGTRRAVLLLPVLAAAVGWALFPSLTLQSDFTTLADGLGEYDDARSVERIVGASGEVALVVRGDDVLDAQTLAWMTTTRREVVARHGDELNAVLSPTDVLSFLGAEPRPGQVDAALRLLPSYLASSVVSEDRRMAVMTYGVDLRDVERLQVLRDYLEEVAATAPEGVEVELAGLPMVAVSAQEAMDDERLVGAVLGILAAGLALLVLLRAPRVALVAMLSATLASGLVALGMAITGATLTPMTAGLGSLTAAVACEFTVLLALARRRGDRRLARSVDLAAAASATGYAVLMVSDLGLIRGFGLLLALTVAVALGVSRLLVWSLLPDSGTAAPTDSPTTRDEREAPVGAPSLKILEKVR</sequence>
<keyword evidence="4 7" id="KW-1133">Transmembrane helix</keyword>
<evidence type="ECO:0000256" key="5">
    <source>
        <dbReference type="ARBA" id="ARBA00023136"/>
    </source>
</evidence>
<keyword evidence="5 7" id="KW-0472">Membrane</keyword>
<dbReference type="Gene3D" id="1.20.1640.10">
    <property type="entry name" value="Multidrug efflux transporter AcrB transmembrane domain"/>
    <property type="match status" value="1"/>
</dbReference>
<keyword evidence="10" id="KW-1185">Reference proteome</keyword>
<reference evidence="9 10" key="1">
    <citation type="journal article" date="2009" name="Int. J. Syst. Evol. Microbiol.">
        <title>Nocardioides caeni sp. nov., isolated from wastewater.</title>
        <authorList>
            <person name="Yoon J.H."/>
            <person name="Kang S.J."/>
            <person name="Park S."/>
            <person name="Kim W."/>
            <person name="Oh T.K."/>
        </authorList>
    </citation>
    <scope>NUCLEOTIDE SEQUENCE [LARGE SCALE GENOMIC DNA]</scope>
    <source>
        <strain evidence="9 10">DSM 23134</strain>
    </source>
</reference>
<feature type="transmembrane region" description="Helical" evidence="7">
    <location>
        <begin position="320"/>
        <end position="338"/>
    </location>
</feature>
<dbReference type="AlphaFoldDB" id="A0A4S8N084"/>
<feature type="region of interest" description="Disordered" evidence="6">
    <location>
        <begin position="747"/>
        <end position="769"/>
    </location>
</feature>
<evidence type="ECO:0000256" key="3">
    <source>
        <dbReference type="ARBA" id="ARBA00022692"/>
    </source>
</evidence>
<feature type="domain" description="Membrane transport protein MMPL" evidence="8">
    <location>
        <begin position="539"/>
        <end position="750"/>
    </location>
</feature>
<feature type="transmembrane region" description="Helical" evidence="7">
    <location>
        <begin position="295"/>
        <end position="314"/>
    </location>
</feature>
<accession>A0A4S8N084</accession>
<gene>
    <name evidence="9" type="ORF">E9934_18680</name>
</gene>
<evidence type="ECO:0000313" key="9">
    <source>
        <dbReference type="EMBL" id="THV08851.1"/>
    </source>
</evidence>
<feature type="transmembrane region" description="Helical" evidence="7">
    <location>
        <begin position="695"/>
        <end position="714"/>
    </location>
</feature>
<dbReference type="PANTHER" id="PTHR33406">
    <property type="entry name" value="MEMBRANE PROTEIN MJ1562-RELATED"/>
    <property type="match status" value="1"/>
</dbReference>
<dbReference type="InterPro" id="IPR004869">
    <property type="entry name" value="MMPL_dom"/>
</dbReference>
<evidence type="ECO:0000256" key="1">
    <source>
        <dbReference type="ARBA" id="ARBA00004651"/>
    </source>
</evidence>
<dbReference type="InterPro" id="IPR050545">
    <property type="entry name" value="Mycobact_MmpL"/>
</dbReference>
<comment type="subcellular location">
    <subcellularLocation>
        <location evidence="1">Cell membrane</location>
        <topology evidence="1">Multi-pass membrane protein</topology>
    </subcellularLocation>
</comment>
<evidence type="ECO:0000259" key="8">
    <source>
        <dbReference type="Pfam" id="PF03176"/>
    </source>
</evidence>
<dbReference type="PANTHER" id="PTHR33406:SF13">
    <property type="entry name" value="MEMBRANE PROTEIN YDFJ"/>
    <property type="match status" value="1"/>
</dbReference>
<dbReference type="GO" id="GO:0005886">
    <property type="term" value="C:plasma membrane"/>
    <property type="evidence" value="ECO:0007669"/>
    <property type="project" value="UniProtKB-SubCell"/>
</dbReference>
<dbReference type="SUPFAM" id="SSF82866">
    <property type="entry name" value="Multidrug efflux transporter AcrB transmembrane domain"/>
    <property type="match status" value="2"/>
</dbReference>
<keyword evidence="2" id="KW-1003">Cell membrane</keyword>
<evidence type="ECO:0000256" key="4">
    <source>
        <dbReference type="ARBA" id="ARBA00022989"/>
    </source>
</evidence>
<dbReference type="EMBL" id="STGW01000023">
    <property type="protein sequence ID" value="THV08851.1"/>
    <property type="molecule type" value="Genomic_DNA"/>
</dbReference>
<comment type="caution">
    <text evidence="9">The sequence shown here is derived from an EMBL/GenBank/DDBJ whole genome shotgun (WGS) entry which is preliminary data.</text>
</comment>
<feature type="transmembrane region" description="Helical" evidence="7">
    <location>
        <begin position="375"/>
        <end position="393"/>
    </location>
</feature>
<feature type="transmembrane region" description="Helical" evidence="7">
    <location>
        <begin position="720"/>
        <end position="739"/>
    </location>
</feature>
<feature type="transmembrane region" description="Helical" evidence="7">
    <location>
        <begin position="634"/>
        <end position="658"/>
    </location>
</feature>
<proteinExistence type="predicted"/>